<gene>
    <name evidence="1" type="ORF">N784_12390</name>
</gene>
<dbReference type="EMBL" id="AVPG01000004">
    <property type="protein sequence ID" value="KGX87900.1"/>
    <property type="molecule type" value="Genomic_DNA"/>
</dbReference>
<dbReference type="AlphaFoldDB" id="A0A0A5G9V2"/>
<organism evidence="1 2">
    <name type="scientific">Pontibacillus litoralis JSM 072002</name>
    <dbReference type="NCBI Taxonomy" id="1385512"/>
    <lineage>
        <taxon>Bacteria</taxon>
        <taxon>Bacillati</taxon>
        <taxon>Bacillota</taxon>
        <taxon>Bacilli</taxon>
        <taxon>Bacillales</taxon>
        <taxon>Bacillaceae</taxon>
        <taxon>Pontibacillus</taxon>
    </lineage>
</organism>
<sequence length="106" mass="12518">MKDRGTIKWTSLMLPEHVSMLRNIWEEEQQHPLPSFDEQKLAEMNHTIMSAYHQQQSVTFISCQNGNPRQYTGIITQLDEKQSTIRLRTIHQEYITIPLHTITQIN</sequence>
<dbReference type="PANTHER" id="PTHR40051:SF1">
    <property type="entry name" value="YOLD-LIKE FAMILY PROTEIN"/>
    <property type="match status" value="1"/>
</dbReference>
<keyword evidence="2" id="KW-1185">Reference proteome</keyword>
<dbReference type="InterPro" id="IPR014962">
    <property type="entry name" value="YolD"/>
</dbReference>
<dbReference type="Pfam" id="PF08863">
    <property type="entry name" value="YolD"/>
    <property type="match status" value="1"/>
</dbReference>
<dbReference type="Proteomes" id="UP000030401">
    <property type="component" value="Unassembled WGS sequence"/>
</dbReference>
<reference evidence="1 2" key="1">
    <citation type="submission" date="2013-08" db="EMBL/GenBank/DDBJ databases">
        <authorList>
            <person name="Huang J."/>
            <person name="Wang G."/>
        </authorList>
    </citation>
    <scope>NUCLEOTIDE SEQUENCE [LARGE SCALE GENOMIC DNA]</scope>
    <source>
        <strain evidence="1 2">JSM 072002</strain>
    </source>
</reference>
<dbReference type="PANTHER" id="PTHR40051">
    <property type="entry name" value="IG HYPOTHETICAL 15966"/>
    <property type="match status" value="1"/>
</dbReference>
<proteinExistence type="predicted"/>
<evidence type="ECO:0000313" key="2">
    <source>
        <dbReference type="Proteomes" id="UP000030401"/>
    </source>
</evidence>
<evidence type="ECO:0008006" key="3">
    <source>
        <dbReference type="Google" id="ProtNLM"/>
    </source>
</evidence>
<name>A0A0A5G9V2_9BACI</name>
<evidence type="ECO:0000313" key="1">
    <source>
        <dbReference type="EMBL" id="KGX87900.1"/>
    </source>
</evidence>
<protein>
    <recommendedName>
        <fullName evidence="3">YolD-like protein</fullName>
    </recommendedName>
</protein>
<comment type="caution">
    <text evidence="1">The sequence shown here is derived from an EMBL/GenBank/DDBJ whole genome shotgun (WGS) entry which is preliminary data.</text>
</comment>
<dbReference type="eggNOG" id="ENOG50334P5">
    <property type="taxonomic scope" value="Bacteria"/>
</dbReference>
<dbReference type="STRING" id="1385512.N784_12390"/>
<accession>A0A0A5G9V2</accession>